<name>A0ABY2XRR5_9GAMM</name>
<feature type="transmembrane region" description="Helical" evidence="8">
    <location>
        <begin position="53"/>
        <end position="78"/>
    </location>
</feature>
<comment type="similarity">
    <text evidence="8">Belongs to the binding-protein-dependent transport system permease family.</text>
</comment>
<evidence type="ECO:0000256" key="7">
    <source>
        <dbReference type="ARBA" id="ARBA00023136"/>
    </source>
</evidence>
<keyword evidence="4" id="KW-0997">Cell inner membrane</keyword>
<feature type="transmembrane region" description="Helical" evidence="8">
    <location>
        <begin position="229"/>
        <end position="248"/>
    </location>
</feature>
<gene>
    <name evidence="10" type="ORF">FGS76_00270</name>
</gene>
<evidence type="ECO:0000256" key="3">
    <source>
        <dbReference type="ARBA" id="ARBA00022475"/>
    </source>
</evidence>
<evidence type="ECO:0000256" key="5">
    <source>
        <dbReference type="ARBA" id="ARBA00022692"/>
    </source>
</evidence>
<feature type="domain" description="ABC transmembrane type-1" evidence="9">
    <location>
        <begin position="52"/>
        <end position="250"/>
    </location>
</feature>
<dbReference type="PROSITE" id="PS50928">
    <property type="entry name" value="ABC_TM1"/>
    <property type="match status" value="2"/>
</dbReference>
<feature type="transmembrane region" description="Helical" evidence="8">
    <location>
        <begin position="505"/>
        <end position="524"/>
    </location>
</feature>
<evidence type="ECO:0000313" key="11">
    <source>
        <dbReference type="Proteomes" id="UP000739180"/>
    </source>
</evidence>
<keyword evidence="11" id="KW-1185">Reference proteome</keyword>
<dbReference type="SUPFAM" id="SSF161098">
    <property type="entry name" value="MetI-like"/>
    <property type="match status" value="2"/>
</dbReference>
<dbReference type="Gene3D" id="1.10.3720.10">
    <property type="entry name" value="MetI-like"/>
    <property type="match status" value="2"/>
</dbReference>
<evidence type="ECO:0000256" key="2">
    <source>
        <dbReference type="ARBA" id="ARBA00022448"/>
    </source>
</evidence>
<keyword evidence="3" id="KW-1003">Cell membrane</keyword>
<dbReference type="Pfam" id="PF00528">
    <property type="entry name" value="BPD_transp_1"/>
    <property type="match status" value="2"/>
</dbReference>
<feature type="transmembrane region" description="Helical" evidence="8">
    <location>
        <begin position="277"/>
        <end position="301"/>
    </location>
</feature>
<feature type="transmembrane region" description="Helical" evidence="8">
    <location>
        <begin position="451"/>
        <end position="469"/>
    </location>
</feature>
<dbReference type="PANTHER" id="PTHR43357">
    <property type="entry name" value="INNER MEMBRANE ABC TRANSPORTER PERMEASE PROTEIN YDCV"/>
    <property type="match status" value="1"/>
</dbReference>
<keyword evidence="6 8" id="KW-1133">Transmembrane helix</keyword>
<dbReference type="InterPro" id="IPR000515">
    <property type="entry name" value="MetI-like"/>
</dbReference>
<feature type="transmembrane region" description="Helical" evidence="8">
    <location>
        <begin position="128"/>
        <end position="148"/>
    </location>
</feature>
<feature type="transmembrane region" description="Helical" evidence="8">
    <location>
        <begin position="313"/>
        <end position="340"/>
    </location>
</feature>
<evidence type="ECO:0000256" key="6">
    <source>
        <dbReference type="ARBA" id="ARBA00022989"/>
    </source>
</evidence>
<sequence>MLARAGAGGRSWLLLALALVLAAPVLVVAGSWLAGPSPNWPHLRATVLPGYVWMSLLLALGTGLGTLVIGVGSAWAMARLRFPGHRLLEWALLLPLACPAYLIAYTWTGLLASEGALQQALSVPLPDIRGPAGAVAMFTLVLYPYVYLMARAAFIGQAALAQEVARTLGAGPWRRFFRVALPLARPAIVAGLALVLMETLADYGTVAYFGVPTLSTGIYRTWFGLGDRLAAAQLAGVLLLAMVVLLWLERHARQQRRIAGNGEPAPPRTLARGPGSLLAALLWLPILLGFILPMLQLLLWSLPRWRDLLAPDFLALLGTSLLIAGATAIAATTLGLLLIWARRLRADRPRRAAARLAGFGYAVPGTVLAVGVVMVLATVDRGLNDGLAALGLPTPGLLFSGTLFAVIFACTVRFLTIPVQGLDAGLQNLSPNLDSAARSLGARPAALLRRVHLPLLRVPLATSALLVFVDTLKELPAALVLRPFNTNTLAVRAFELASDEQLADAALPALAILLAGVAPVVLLTRSMRVPHAPSG</sequence>
<keyword evidence="7 8" id="KW-0472">Membrane</keyword>
<evidence type="ECO:0000256" key="8">
    <source>
        <dbReference type="RuleBase" id="RU363032"/>
    </source>
</evidence>
<evidence type="ECO:0000256" key="4">
    <source>
        <dbReference type="ARBA" id="ARBA00022519"/>
    </source>
</evidence>
<feature type="transmembrane region" description="Helical" evidence="8">
    <location>
        <begin position="90"/>
        <end position="108"/>
    </location>
</feature>
<feature type="transmembrane region" description="Helical" evidence="8">
    <location>
        <begin position="12"/>
        <end position="33"/>
    </location>
</feature>
<feature type="transmembrane region" description="Helical" evidence="8">
    <location>
        <begin position="352"/>
        <end position="377"/>
    </location>
</feature>
<dbReference type="Proteomes" id="UP000739180">
    <property type="component" value="Unassembled WGS sequence"/>
</dbReference>
<dbReference type="InterPro" id="IPR035906">
    <property type="entry name" value="MetI-like_sf"/>
</dbReference>
<evidence type="ECO:0000313" key="10">
    <source>
        <dbReference type="EMBL" id="TMW15237.1"/>
    </source>
</evidence>
<evidence type="ECO:0000259" key="9">
    <source>
        <dbReference type="PROSITE" id="PS50928"/>
    </source>
</evidence>
<organism evidence="10 11">
    <name type="scientific">Alloalcanivorax gelatiniphagus</name>
    <dbReference type="NCBI Taxonomy" id="1194167"/>
    <lineage>
        <taxon>Bacteria</taxon>
        <taxon>Pseudomonadati</taxon>
        <taxon>Pseudomonadota</taxon>
        <taxon>Gammaproteobacteria</taxon>
        <taxon>Oceanospirillales</taxon>
        <taxon>Alcanivoracaceae</taxon>
        <taxon>Alloalcanivorax</taxon>
    </lineage>
</organism>
<feature type="domain" description="ABC transmembrane type-1" evidence="9">
    <location>
        <begin position="317"/>
        <end position="523"/>
    </location>
</feature>
<keyword evidence="2 8" id="KW-0813">Transport</keyword>
<protein>
    <submittedName>
        <fullName evidence="10">Iron ABC transporter permease</fullName>
    </submittedName>
</protein>
<dbReference type="CDD" id="cd06261">
    <property type="entry name" value="TM_PBP2"/>
    <property type="match status" value="2"/>
</dbReference>
<dbReference type="RefSeq" id="WP_138770630.1">
    <property type="nucleotide sequence ID" value="NZ_VCQT01000001.1"/>
</dbReference>
<feature type="transmembrane region" description="Helical" evidence="8">
    <location>
        <begin position="183"/>
        <end position="209"/>
    </location>
</feature>
<comment type="caution">
    <text evidence="10">The sequence shown here is derived from an EMBL/GenBank/DDBJ whole genome shotgun (WGS) entry which is preliminary data.</text>
</comment>
<keyword evidence="5 8" id="KW-0812">Transmembrane</keyword>
<reference evidence="10 11" key="1">
    <citation type="submission" date="2019-05" db="EMBL/GenBank/DDBJ databases">
        <title>Genome of Alcanivorax gelatiniphagus, an oil degrading marine bacteria.</title>
        <authorList>
            <person name="Kwon K.K."/>
        </authorList>
    </citation>
    <scope>NUCLEOTIDE SEQUENCE [LARGE SCALE GENOMIC DNA]</scope>
    <source>
        <strain evidence="10 11">MEBiC 08158</strain>
    </source>
</reference>
<dbReference type="EMBL" id="VCQT01000001">
    <property type="protein sequence ID" value="TMW15237.1"/>
    <property type="molecule type" value="Genomic_DNA"/>
</dbReference>
<feature type="transmembrane region" description="Helical" evidence="8">
    <location>
        <begin position="397"/>
        <end position="416"/>
    </location>
</feature>
<comment type="subcellular location">
    <subcellularLocation>
        <location evidence="1">Cell inner membrane</location>
        <topology evidence="1">Multi-pass membrane protein</topology>
    </subcellularLocation>
    <subcellularLocation>
        <location evidence="8">Cell membrane</location>
        <topology evidence="8">Multi-pass membrane protein</topology>
    </subcellularLocation>
</comment>
<proteinExistence type="inferred from homology"/>
<dbReference type="PANTHER" id="PTHR43357:SF3">
    <property type="entry name" value="FE(3+)-TRANSPORT SYSTEM PERMEASE PROTEIN FBPB 2"/>
    <property type="match status" value="1"/>
</dbReference>
<evidence type="ECO:0000256" key="1">
    <source>
        <dbReference type="ARBA" id="ARBA00004429"/>
    </source>
</evidence>
<accession>A0ABY2XRR5</accession>